<evidence type="ECO:0000256" key="4">
    <source>
        <dbReference type="ARBA" id="ARBA00023136"/>
    </source>
</evidence>
<evidence type="ECO:0000313" key="8">
    <source>
        <dbReference type="EMBL" id="WAR02044.1"/>
    </source>
</evidence>
<organism evidence="8 9">
    <name type="scientific">Mya arenaria</name>
    <name type="common">Soft-shell clam</name>
    <dbReference type="NCBI Taxonomy" id="6604"/>
    <lineage>
        <taxon>Eukaryota</taxon>
        <taxon>Metazoa</taxon>
        <taxon>Spiralia</taxon>
        <taxon>Lophotrochozoa</taxon>
        <taxon>Mollusca</taxon>
        <taxon>Bivalvia</taxon>
        <taxon>Autobranchia</taxon>
        <taxon>Heteroconchia</taxon>
        <taxon>Euheterodonta</taxon>
        <taxon>Imparidentia</taxon>
        <taxon>Neoheterodontei</taxon>
        <taxon>Myida</taxon>
        <taxon>Myoidea</taxon>
        <taxon>Myidae</taxon>
        <taxon>Mya</taxon>
    </lineage>
</organism>
<evidence type="ECO:0000259" key="7">
    <source>
        <dbReference type="PROSITE" id="PS50922"/>
    </source>
</evidence>
<evidence type="ECO:0000256" key="1">
    <source>
        <dbReference type="ARBA" id="ARBA00004141"/>
    </source>
</evidence>
<keyword evidence="9" id="KW-1185">Reference proteome</keyword>
<feature type="transmembrane region" description="Helical" evidence="6">
    <location>
        <begin position="155"/>
        <end position="180"/>
    </location>
</feature>
<feature type="transmembrane region" description="Helical" evidence="6">
    <location>
        <begin position="85"/>
        <end position="102"/>
    </location>
</feature>
<dbReference type="Pfam" id="PF03798">
    <property type="entry name" value="TRAM_LAG1_CLN8"/>
    <property type="match status" value="1"/>
</dbReference>
<evidence type="ECO:0000256" key="5">
    <source>
        <dbReference type="PROSITE-ProRule" id="PRU00205"/>
    </source>
</evidence>
<protein>
    <submittedName>
        <fullName evidence="8">TLCD2-like protein</fullName>
    </submittedName>
</protein>
<comment type="subcellular location">
    <subcellularLocation>
        <location evidence="1">Membrane</location>
        <topology evidence="1">Multi-pass membrane protein</topology>
    </subcellularLocation>
</comment>
<reference evidence="8" key="1">
    <citation type="submission" date="2022-11" db="EMBL/GenBank/DDBJ databases">
        <title>Centuries of genome instability and evolution in soft-shell clam transmissible cancer (bioRxiv).</title>
        <authorList>
            <person name="Hart S.F.M."/>
            <person name="Yonemitsu M.A."/>
            <person name="Giersch R.M."/>
            <person name="Beal B.F."/>
            <person name="Arriagada G."/>
            <person name="Davis B.W."/>
            <person name="Ostrander E.A."/>
            <person name="Goff S.P."/>
            <person name="Metzger M.J."/>
        </authorList>
    </citation>
    <scope>NUCLEOTIDE SEQUENCE</scope>
    <source>
        <strain evidence="8">MELC-2E11</strain>
        <tissue evidence="8">Siphon/mantle</tissue>
    </source>
</reference>
<keyword evidence="2 5" id="KW-0812">Transmembrane</keyword>
<evidence type="ECO:0000313" key="9">
    <source>
        <dbReference type="Proteomes" id="UP001164746"/>
    </source>
</evidence>
<dbReference type="PROSITE" id="PS50922">
    <property type="entry name" value="TLC"/>
    <property type="match status" value="1"/>
</dbReference>
<evidence type="ECO:0000256" key="6">
    <source>
        <dbReference type="SAM" id="Phobius"/>
    </source>
</evidence>
<dbReference type="PANTHER" id="PTHR13439">
    <property type="entry name" value="CT120 PROTEIN"/>
    <property type="match status" value="1"/>
</dbReference>
<proteinExistence type="predicted"/>
<feature type="transmembrane region" description="Helical" evidence="6">
    <location>
        <begin position="23"/>
        <end position="43"/>
    </location>
</feature>
<dbReference type="InterPro" id="IPR050846">
    <property type="entry name" value="TLCD"/>
</dbReference>
<feature type="transmembrane region" description="Helical" evidence="6">
    <location>
        <begin position="63"/>
        <end position="79"/>
    </location>
</feature>
<name>A0ABY7E0U4_MYAAR</name>
<accession>A0ABY7E0U4</accession>
<dbReference type="EMBL" id="CP111015">
    <property type="protein sequence ID" value="WAR02044.1"/>
    <property type="molecule type" value="Genomic_DNA"/>
</dbReference>
<gene>
    <name evidence="8" type="ORF">MAR_008602</name>
</gene>
<dbReference type="PANTHER" id="PTHR13439:SF4">
    <property type="entry name" value="TLC DOMAIN-CONTAINING PROTEIN"/>
    <property type="match status" value="1"/>
</dbReference>
<dbReference type="InterPro" id="IPR006634">
    <property type="entry name" value="TLC-dom"/>
</dbReference>
<dbReference type="Proteomes" id="UP001164746">
    <property type="component" value="Chromosome 4"/>
</dbReference>
<sequence>MADDVQHYFDPHMYKGSENVELVTGYLAISAGLLTFTLINYAAIKIGPAHYMKGDIWRWRNTLVSWIHAVLVIWSFWYNVHYQMYIPYTIIALMVEVNSVFLHARKLMQLNQWSFNHWLYKFVIVLNLITFVGFRLYGVYLVGKYVYIIWDKFTVVYQVFIVITMGVMYLINPILFWRLVKNDVIRNLRSSTMKSQQIGHVLNNNAKKDLNDESSHTH</sequence>
<feature type="transmembrane region" description="Helical" evidence="6">
    <location>
        <begin position="122"/>
        <end position="143"/>
    </location>
</feature>
<keyword evidence="3 6" id="KW-1133">Transmembrane helix</keyword>
<evidence type="ECO:0000256" key="2">
    <source>
        <dbReference type="ARBA" id="ARBA00022692"/>
    </source>
</evidence>
<keyword evidence="4 5" id="KW-0472">Membrane</keyword>
<feature type="domain" description="TLC" evidence="7">
    <location>
        <begin position="1"/>
        <end position="189"/>
    </location>
</feature>
<evidence type="ECO:0000256" key="3">
    <source>
        <dbReference type="ARBA" id="ARBA00022989"/>
    </source>
</evidence>